<keyword evidence="2" id="KW-1185">Reference proteome</keyword>
<evidence type="ECO:0000313" key="1">
    <source>
        <dbReference type="EMBL" id="MCD8739734.1"/>
    </source>
</evidence>
<reference evidence="1 2" key="1">
    <citation type="submission" date="2021-12" db="EMBL/GenBank/DDBJ databases">
        <title>Mucilaginibacter roseus genome.</title>
        <authorList>
            <person name="Ferreira J.R."/>
            <person name="Newman J.D."/>
        </authorList>
    </citation>
    <scope>NUCLEOTIDE SEQUENCE [LARGE SCALE GENOMIC DNA]</scope>
    <source>
        <strain evidence="1 2">LMG 28454</strain>
    </source>
</reference>
<proteinExistence type="predicted"/>
<accession>A0ABS8U1U6</accession>
<dbReference type="RefSeq" id="WP_232175688.1">
    <property type="nucleotide sequence ID" value="NZ_JAJPWV010000001.1"/>
</dbReference>
<evidence type="ECO:0000313" key="2">
    <source>
        <dbReference type="Proteomes" id="UP001199919"/>
    </source>
</evidence>
<dbReference type="EMBL" id="JAJPWV010000001">
    <property type="protein sequence ID" value="MCD8739734.1"/>
    <property type="molecule type" value="Genomic_DNA"/>
</dbReference>
<organism evidence="1 2">
    <name type="scientific">Mucilaginibacter roseus</name>
    <dbReference type="NCBI Taxonomy" id="1528868"/>
    <lineage>
        <taxon>Bacteria</taxon>
        <taxon>Pseudomonadati</taxon>
        <taxon>Bacteroidota</taxon>
        <taxon>Sphingobacteriia</taxon>
        <taxon>Sphingobacteriales</taxon>
        <taxon>Sphingobacteriaceae</taxon>
        <taxon>Mucilaginibacter</taxon>
    </lineage>
</organism>
<dbReference type="Proteomes" id="UP001199919">
    <property type="component" value="Unassembled WGS sequence"/>
</dbReference>
<comment type="caution">
    <text evidence="1">The sequence shown here is derived from an EMBL/GenBank/DDBJ whole genome shotgun (WGS) entry which is preliminary data.</text>
</comment>
<name>A0ABS8U1U6_9SPHI</name>
<sequence>MNIKHIHLLILFITAVLSGCKKEDNTAVANRAVVVAYLMPGQAPSVKIYQQKAFDDTSSYGALVSGLNLTLSNGSDSVSLQETATGTYTYSDASYIQTGKTYGLTFSYNNETVTATTTVPVKTTGFTASTTTILVPANDDFPNLGTADSVAVVYRWNNPDSLYHVLVFKNDELYPYILNGGRGNAPANFTINGKQEAGYELYYRTLNYKGTYKVILFTVNKEYNDVLSSNANTSSQQLTNPPGNISNGYGIFTAMQADTIELTVNQ</sequence>
<gene>
    <name evidence="1" type="ORF">LT679_03890</name>
</gene>
<dbReference type="PROSITE" id="PS51257">
    <property type="entry name" value="PROKAR_LIPOPROTEIN"/>
    <property type="match status" value="1"/>
</dbReference>
<protein>
    <submittedName>
        <fullName evidence="1">DUF4249 domain-containing protein</fullName>
    </submittedName>
</protein>